<keyword evidence="2" id="KW-1133">Transmembrane helix</keyword>
<dbReference type="InterPro" id="IPR011990">
    <property type="entry name" value="TPR-like_helical_dom_sf"/>
</dbReference>
<feature type="domain" description="Histidine kinase/HSP90-like ATPase" evidence="3">
    <location>
        <begin position="463"/>
        <end position="550"/>
    </location>
</feature>
<keyword evidence="2" id="KW-0812">Transmembrane</keyword>
<organism evidence="5 7">
    <name type="scientific">Chryseobacterium balustinum</name>
    <dbReference type="NCBI Taxonomy" id="246"/>
    <lineage>
        <taxon>Bacteria</taxon>
        <taxon>Pseudomonadati</taxon>
        <taxon>Bacteroidota</taxon>
        <taxon>Flavobacteriia</taxon>
        <taxon>Flavobacteriales</taxon>
        <taxon>Weeksellaceae</taxon>
        <taxon>Chryseobacterium group</taxon>
        <taxon>Chryseobacterium</taxon>
    </lineage>
</organism>
<dbReference type="Proteomes" id="UP000251937">
    <property type="component" value="Unassembled WGS sequence"/>
</dbReference>
<feature type="repeat" description="TPR" evidence="1">
    <location>
        <begin position="147"/>
        <end position="180"/>
    </location>
</feature>
<dbReference type="InterPro" id="IPR036890">
    <property type="entry name" value="HATPase_C_sf"/>
</dbReference>
<proteinExistence type="predicted"/>
<dbReference type="Pfam" id="PF13424">
    <property type="entry name" value="TPR_12"/>
    <property type="match status" value="1"/>
</dbReference>
<dbReference type="Gene3D" id="1.25.40.10">
    <property type="entry name" value="Tetratricopeptide repeat domain"/>
    <property type="match status" value="2"/>
</dbReference>
<evidence type="ECO:0000256" key="2">
    <source>
        <dbReference type="SAM" id="Phobius"/>
    </source>
</evidence>
<name>A0AAX2IK14_9FLAO</name>
<dbReference type="PROSITE" id="PS50005">
    <property type="entry name" value="TPR"/>
    <property type="match status" value="2"/>
</dbReference>
<keyword evidence="6" id="KW-1185">Reference proteome</keyword>
<gene>
    <name evidence="5" type="ORF">NCTC11212_01074</name>
    <name evidence="4" type="ORF">SAMN05421800_10149</name>
</gene>
<keyword evidence="2" id="KW-0472">Membrane</keyword>
<sequence length="551" mass="63741">MKIYYSILLILIISCNKSNDNIVEKSHTNIFYNKATEYRDKKLFDSAFLYYNNAKEEFSNDNDTIGIAKSLINMSVIMSDKGDLYGSIETAIEARKILVKKDSLSTSLLASNLNTLAISSKELRNFSDAIKYYEEAINLSNEENHRLAYFNNIGDSYLKLGKTETAILYFQKALKTTDSIDYARALNNLGKAEYIRKNKYSAYNNLEKAFFIRNKTKDEWGLNSSFASLSDFFLHENNKRKSLFYAHEMYKISKKLNSPDDQIEALQKLIILEEPEFSKSFFKIYQKLSDSIQTSRSKAKNQFALIRFDSEKNKADNLKLQKDNTVKDFQIYSTSILSLIVAVVGIIWYRKRKQRLLLESENKLKEQQLKTSKKVHDVVANGIYQVMTKIENQNDFNKEQALDELEFVYEKSRDISYENPDSHDEKFNEKISKLVASFKNDEINTFTVGNQEETWENVTKSTQTEIYQIIRELLVNMKKHSEANNVVFKFEKINNLININYADNGIGISDELIFKNGLSNTVSRIENINGKITFETKTEKGLKVNISFPVS</sequence>
<feature type="repeat" description="TPR" evidence="1">
    <location>
        <begin position="110"/>
        <end position="143"/>
    </location>
</feature>
<reference evidence="4 6" key="1">
    <citation type="submission" date="2017-02" db="EMBL/GenBank/DDBJ databases">
        <authorList>
            <person name="Varghese N."/>
            <person name="Submissions S."/>
        </authorList>
    </citation>
    <scope>NUCLEOTIDE SEQUENCE [LARGE SCALE GENOMIC DNA]</scope>
    <source>
        <strain evidence="4 6">DSM 16775</strain>
    </source>
</reference>
<reference evidence="5 7" key="2">
    <citation type="submission" date="2018-06" db="EMBL/GenBank/DDBJ databases">
        <authorList>
            <consortium name="Pathogen Informatics"/>
            <person name="Doyle S."/>
        </authorList>
    </citation>
    <scope>NUCLEOTIDE SEQUENCE [LARGE SCALE GENOMIC DNA]</scope>
    <source>
        <strain evidence="5 7">NCTC11212</strain>
    </source>
</reference>
<evidence type="ECO:0000313" key="4">
    <source>
        <dbReference type="EMBL" id="SKB34675.1"/>
    </source>
</evidence>
<dbReference type="PANTHER" id="PTHR19959">
    <property type="entry name" value="KINESIN LIGHT CHAIN"/>
    <property type="match status" value="1"/>
</dbReference>
<protein>
    <submittedName>
        <fullName evidence="5">Nitrate/nitrite sensor protein NarX</fullName>
    </submittedName>
    <submittedName>
        <fullName evidence="4">Tetratricopeptide repeat-containing protein</fullName>
    </submittedName>
</protein>
<dbReference type="EMBL" id="FUZE01000001">
    <property type="protein sequence ID" value="SKB34675.1"/>
    <property type="molecule type" value="Genomic_DNA"/>
</dbReference>
<dbReference type="SMART" id="SM00028">
    <property type="entry name" value="TPR"/>
    <property type="match status" value="4"/>
</dbReference>
<comment type="caution">
    <text evidence="5">The sequence shown here is derived from an EMBL/GenBank/DDBJ whole genome shotgun (WGS) entry which is preliminary data.</text>
</comment>
<dbReference type="RefSeq" id="WP_079463361.1">
    <property type="nucleotide sequence ID" value="NZ_CP033934.1"/>
</dbReference>
<dbReference type="PROSITE" id="PS51257">
    <property type="entry name" value="PROKAR_LIPOPROTEIN"/>
    <property type="match status" value="1"/>
</dbReference>
<evidence type="ECO:0000256" key="1">
    <source>
        <dbReference type="PROSITE-ProRule" id="PRU00339"/>
    </source>
</evidence>
<dbReference type="KEGG" id="cbp:EB354_20545"/>
<keyword evidence="1" id="KW-0802">TPR repeat</keyword>
<evidence type="ECO:0000259" key="3">
    <source>
        <dbReference type="Pfam" id="PF02518"/>
    </source>
</evidence>
<dbReference type="InterPro" id="IPR003594">
    <property type="entry name" value="HATPase_dom"/>
</dbReference>
<dbReference type="SUPFAM" id="SSF55874">
    <property type="entry name" value="ATPase domain of HSP90 chaperone/DNA topoisomerase II/histidine kinase"/>
    <property type="match status" value="1"/>
</dbReference>
<evidence type="ECO:0000313" key="6">
    <source>
        <dbReference type="Proteomes" id="UP000190669"/>
    </source>
</evidence>
<accession>A0AAX2IK14</accession>
<evidence type="ECO:0000313" key="7">
    <source>
        <dbReference type="Proteomes" id="UP000251937"/>
    </source>
</evidence>
<evidence type="ECO:0000313" key="5">
    <source>
        <dbReference type="EMBL" id="SQA88197.1"/>
    </source>
</evidence>
<dbReference type="PANTHER" id="PTHR19959:SF119">
    <property type="entry name" value="FUNGAL LIPASE-LIKE DOMAIN-CONTAINING PROTEIN"/>
    <property type="match status" value="1"/>
</dbReference>
<feature type="transmembrane region" description="Helical" evidence="2">
    <location>
        <begin position="329"/>
        <end position="349"/>
    </location>
</feature>
<dbReference type="Pfam" id="PF02518">
    <property type="entry name" value="HATPase_c"/>
    <property type="match status" value="1"/>
</dbReference>
<dbReference type="InterPro" id="IPR019734">
    <property type="entry name" value="TPR_rpt"/>
</dbReference>
<dbReference type="EMBL" id="UAVR01000006">
    <property type="protein sequence ID" value="SQA88197.1"/>
    <property type="molecule type" value="Genomic_DNA"/>
</dbReference>
<dbReference type="Proteomes" id="UP000190669">
    <property type="component" value="Unassembled WGS sequence"/>
</dbReference>
<dbReference type="Gene3D" id="3.30.565.10">
    <property type="entry name" value="Histidine kinase-like ATPase, C-terminal domain"/>
    <property type="match status" value="1"/>
</dbReference>
<dbReference type="AlphaFoldDB" id="A0AAX2IK14"/>
<dbReference type="SUPFAM" id="SSF48452">
    <property type="entry name" value="TPR-like"/>
    <property type="match status" value="2"/>
</dbReference>